<accession>A0AAV5F4S6</accession>
<evidence type="ECO:0000256" key="1">
    <source>
        <dbReference type="SAM" id="MobiDB-lite"/>
    </source>
</evidence>
<proteinExistence type="predicted"/>
<feature type="region of interest" description="Disordered" evidence="1">
    <location>
        <begin position="1"/>
        <end position="20"/>
    </location>
</feature>
<dbReference type="Proteomes" id="UP001054889">
    <property type="component" value="Unassembled WGS sequence"/>
</dbReference>
<protein>
    <submittedName>
        <fullName evidence="2">Uncharacterized protein</fullName>
    </submittedName>
</protein>
<comment type="caution">
    <text evidence="2">The sequence shown here is derived from an EMBL/GenBank/DDBJ whole genome shotgun (WGS) entry which is preliminary data.</text>
</comment>
<dbReference type="EMBL" id="BQKI01000082">
    <property type="protein sequence ID" value="GJN30639.1"/>
    <property type="molecule type" value="Genomic_DNA"/>
</dbReference>
<reference evidence="2" key="2">
    <citation type="submission" date="2021-12" db="EMBL/GenBank/DDBJ databases">
        <title>Resequencing data analysis of finger millet.</title>
        <authorList>
            <person name="Hatakeyama M."/>
            <person name="Aluri S."/>
            <person name="Balachadran M.T."/>
            <person name="Sivarajan S.R."/>
            <person name="Poveda L."/>
            <person name="Shimizu-Inatsugi R."/>
            <person name="Schlapbach R."/>
            <person name="Sreeman S.M."/>
            <person name="Shimizu K.K."/>
        </authorList>
    </citation>
    <scope>NUCLEOTIDE SEQUENCE</scope>
</reference>
<evidence type="ECO:0000313" key="3">
    <source>
        <dbReference type="Proteomes" id="UP001054889"/>
    </source>
</evidence>
<sequence>MPKRYRRDDDDDDGRGGSRVQRRRRHLCIVLDDWSEGYSLYKLDVADLDGDPDDCDLDLRADPPLFRLEIPPDERDRFARFAAVGSRVVAINYMEEDKEAPCWFTTWPRARPPRSTCSTGPRPAAARARCTRSTGGRTTGARPTRASRP</sequence>
<keyword evidence="3" id="KW-1185">Reference proteome</keyword>
<feature type="compositionally biased region" description="Low complexity" evidence="1">
    <location>
        <begin position="118"/>
        <end position="149"/>
    </location>
</feature>
<reference evidence="2" key="1">
    <citation type="journal article" date="2018" name="DNA Res.">
        <title>Multiple hybrid de novo genome assembly of finger millet, an orphan allotetraploid crop.</title>
        <authorList>
            <person name="Hatakeyama M."/>
            <person name="Aluri S."/>
            <person name="Balachadran M.T."/>
            <person name="Sivarajan S.R."/>
            <person name="Patrignani A."/>
            <person name="Gruter S."/>
            <person name="Poveda L."/>
            <person name="Shimizu-Inatsugi R."/>
            <person name="Baeten J."/>
            <person name="Francoijs K.J."/>
            <person name="Nataraja K.N."/>
            <person name="Reddy Y.A.N."/>
            <person name="Phadnis S."/>
            <person name="Ravikumar R.L."/>
            <person name="Schlapbach R."/>
            <person name="Sreeman S.M."/>
            <person name="Shimizu K.K."/>
        </authorList>
    </citation>
    <scope>NUCLEOTIDE SEQUENCE</scope>
</reference>
<evidence type="ECO:0000313" key="2">
    <source>
        <dbReference type="EMBL" id="GJN30639.1"/>
    </source>
</evidence>
<organism evidence="2 3">
    <name type="scientific">Eleusine coracana subsp. coracana</name>
    <dbReference type="NCBI Taxonomy" id="191504"/>
    <lineage>
        <taxon>Eukaryota</taxon>
        <taxon>Viridiplantae</taxon>
        <taxon>Streptophyta</taxon>
        <taxon>Embryophyta</taxon>
        <taxon>Tracheophyta</taxon>
        <taxon>Spermatophyta</taxon>
        <taxon>Magnoliopsida</taxon>
        <taxon>Liliopsida</taxon>
        <taxon>Poales</taxon>
        <taxon>Poaceae</taxon>
        <taxon>PACMAD clade</taxon>
        <taxon>Chloridoideae</taxon>
        <taxon>Cynodonteae</taxon>
        <taxon>Eleusininae</taxon>
        <taxon>Eleusine</taxon>
    </lineage>
</organism>
<gene>
    <name evidence="2" type="primary">gb18963</name>
    <name evidence="2" type="ORF">PR202_gb18963</name>
</gene>
<name>A0AAV5F4S6_ELECO</name>
<feature type="region of interest" description="Disordered" evidence="1">
    <location>
        <begin position="111"/>
        <end position="149"/>
    </location>
</feature>
<dbReference type="AlphaFoldDB" id="A0AAV5F4S6"/>